<comment type="caution">
    <text evidence="5">The sequence shown here is derived from an EMBL/GenBank/DDBJ whole genome shotgun (WGS) entry which is preliminary data.</text>
</comment>
<dbReference type="EMBL" id="JAIMFO010000004">
    <property type="protein sequence ID" value="MBY4796831.1"/>
    <property type="molecule type" value="Genomic_DNA"/>
</dbReference>
<dbReference type="Pfam" id="PF00483">
    <property type="entry name" value="NTP_transferase"/>
    <property type="match status" value="1"/>
</dbReference>
<dbReference type="Pfam" id="PF24894">
    <property type="entry name" value="Hexapep_GlmU"/>
    <property type="match status" value="1"/>
</dbReference>
<dbReference type="Gene3D" id="3.90.550.10">
    <property type="entry name" value="Spore Coat Polysaccharide Biosynthesis Protein SpsA, Chain A"/>
    <property type="match status" value="1"/>
</dbReference>
<dbReference type="InterPro" id="IPR005835">
    <property type="entry name" value="NTP_transferase_dom"/>
</dbReference>
<protein>
    <submittedName>
        <fullName evidence="5">Glucose-1-phosphate adenylyltransferase subunit GlgD</fullName>
        <ecNumber evidence="5">2.7.7.27</ecNumber>
    </submittedName>
</protein>
<dbReference type="InterPro" id="IPR011832">
    <property type="entry name" value="GlgDAde_trans"/>
</dbReference>
<dbReference type="InterPro" id="IPR011831">
    <property type="entry name" value="ADP-Glc_PPase"/>
</dbReference>
<name>A0ABS7MHJ7_9ACTN</name>
<dbReference type="CDD" id="cd04651">
    <property type="entry name" value="LbH_G1P_AT_C"/>
    <property type="match status" value="1"/>
</dbReference>
<dbReference type="PANTHER" id="PTHR43523:SF6">
    <property type="entry name" value="GLYCOGEN BIOSYNTHESIS PROTEIN GLGD"/>
    <property type="match status" value="1"/>
</dbReference>
<organism evidence="5 6">
    <name type="scientific">Collinsella ureilytica</name>
    <dbReference type="NCBI Taxonomy" id="2869515"/>
    <lineage>
        <taxon>Bacteria</taxon>
        <taxon>Bacillati</taxon>
        <taxon>Actinomycetota</taxon>
        <taxon>Coriobacteriia</taxon>
        <taxon>Coriobacteriales</taxon>
        <taxon>Coriobacteriaceae</taxon>
        <taxon>Collinsella</taxon>
    </lineage>
</organism>
<evidence type="ECO:0000259" key="4">
    <source>
        <dbReference type="Pfam" id="PF24894"/>
    </source>
</evidence>
<reference evidence="5 6" key="1">
    <citation type="submission" date="2021-08" db="EMBL/GenBank/DDBJ databases">
        <title>Collinsella faecalis sp. nov. isolated from swine faeces.</title>
        <authorList>
            <person name="Oh B.S."/>
            <person name="Lee J.H."/>
        </authorList>
    </citation>
    <scope>NUCLEOTIDE SEQUENCE [LARGE SCALE GENOMIC DNA]</scope>
    <source>
        <strain evidence="5 6">AGMB00827</strain>
    </source>
</reference>
<dbReference type="GO" id="GO:0008878">
    <property type="term" value="F:glucose-1-phosphate adenylyltransferase activity"/>
    <property type="evidence" value="ECO:0007669"/>
    <property type="project" value="UniProtKB-EC"/>
</dbReference>
<proteinExistence type="inferred from homology"/>
<feature type="domain" description="Nucleotidyl transferase" evidence="3">
    <location>
        <begin position="27"/>
        <end position="155"/>
    </location>
</feature>
<keyword evidence="2" id="KW-0320">Glycogen biosynthesis</keyword>
<dbReference type="InterPro" id="IPR029044">
    <property type="entry name" value="Nucleotide-diphossugar_trans"/>
</dbReference>
<evidence type="ECO:0000256" key="1">
    <source>
        <dbReference type="ARBA" id="ARBA00010443"/>
    </source>
</evidence>
<dbReference type="SUPFAM" id="SSF53448">
    <property type="entry name" value="Nucleotide-diphospho-sugar transferases"/>
    <property type="match status" value="1"/>
</dbReference>
<dbReference type="InterPro" id="IPR011004">
    <property type="entry name" value="Trimer_LpxA-like_sf"/>
</dbReference>
<keyword evidence="6" id="KW-1185">Reference proteome</keyword>
<dbReference type="InterPro" id="IPR056818">
    <property type="entry name" value="GlmU/GlgC-like_hexapep"/>
</dbReference>
<dbReference type="RefSeq" id="WP_222198559.1">
    <property type="nucleotide sequence ID" value="NZ_JAIMFO010000004.1"/>
</dbReference>
<evidence type="ECO:0000313" key="5">
    <source>
        <dbReference type="EMBL" id="MBY4796831.1"/>
    </source>
</evidence>
<dbReference type="PANTHER" id="PTHR43523">
    <property type="entry name" value="GLUCOSE-1-PHOSPHATE ADENYLYLTRANSFERASE-RELATED"/>
    <property type="match status" value="1"/>
</dbReference>
<keyword evidence="5" id="KW-0548">Nucleotidyltransferase</keyword>
<gene>
    <name evidence="5" type="primary">glgD</name>
    <name evidence="5" type="ORF">K6V98_00400</name>
</gene>
<keyword evidence="5" id="KW-0808">Transferase</keyword>
<dbReference type="Gene3D" id="2.160.10.10">
    <property type="entry name" value="Hexapeptide repeat proteins"/>
    <property type="match status" value="1"/>
</dbReference>
<evidence type="ECO:0000256" key="2">
    <source>
        <dbReference type="ARBA" id="ARBA00023056"/>
    </source>
</evidence>
<sequence length="369" mass="40810">MINKNAIGYITANYASRDPSALVRNRPIASIPFMGRYRLIDFPLSNMMNAGIKTVGLVMPGNCRSLIDHVSSGKDWMLDRKKGGLFLVPGNPFGTSKLGMRFLLRDLIANAELFLRSQAKYVVMMASNIIFNLDLDTIIDAHRDSGAGVTMVYTMAERSQTDAQSLIIGERGRVQAMKSGCSYGDAKFMDCAIIDRELLLTIIRDYAMADYLDLFEAIRSDFERIDVCSYEFKGLVVGIFNERTYYDRSMDLLRPETYDRLFLPERPIITKAHDAPPAKYDASSNARDSLISAGCTVKGMVRGSILSRGVVVEPGAKVLNSIIMPKCVIGAGATVENAILDKHNVVAENTELRGTTDHLLVVGKQSLRI</sequence>
<evidence type="ECO:0000313" key="6">
    <source>
        <dbReference type="Proteomes" id="UP000700908"/>
    </source>
</evidence>
<dbReference type="EC" id="2.7.7.27" evidence="5"/>
<accession>A0ABS7MHJ7</accession>
<feature type="domain" description="Glucose-1-phosphate adenylyltransferase/Bifunctional protein GlmU-like C-terminal hexapeptide" evidence="4">
    <location>
        <begin position="281"/>
        <end position="351"/>
    </location>
</feature>
<dbReference type="NCBIfam" id="TIGR02092">
    <property type="entry name" value="glgD"/>
    <property type="match status" value="1"/>
</dbReference>
<dbReference type="Proteomes" id="UP000700908">
    <property type="component" value="Unassembled WGS sequence"/>
</dbReference>
<evidence type="ECO:0000259" key="3">
    <source>
        <dbReference type="Pfam" id="PF00483"/>
    </source>
</evidence>
<comment type="similarity">
    <text evidence="1">Belongs to the bacterial/plant glucose-1-phosphate adenylyltransferase family.</text>
</comment>
<dbReference type="SUPFAM" id="SSF51161">
    <property type="entry name" value="Trimeric LpxA-like enzymes"/>
    <property type="match status" value="1"/>
</dbReference>